<feature type="non-terminal residue" evidence="1">
    <location>
        <position position="1"/>
    </location>
</feature>
<proteinExistence type="predicted"/>
<dbReference type="AlphaFoldDB" id="A0A3B0TW06"/>
<reference evidence="1" key="1">
    <citation type="submission" date="2018-06" db="EMBL/GenBank/DDBJ databases">
        <authorList>
            <person name="Zhirakovskaya E."/>
        </authorList>
    </citation>
    <scope>NUCLEOTIDE SEQUENCE</scope>
</reference>
<evidence type="ECO:0000313" key="1">
    <source>
        <dbReference type="EMBL" id="VAW22745.1"/>
    </source>
</evidence>
<protein>
    <submittedName>
        <fullName evidence="1">Uncharacterized protein</fullName>
    </submittedName>
</protein>
<name>A0A3B0TW06_9ZZZZ</name>
<accession>A0A3B0TW06</accession>
<organism evidence="1">
    <name type="scientific">hydrothermal vent metagenome</name>
    <dbReference type="NCBI Taxonomy" id="652676"/>
    <lineage>
        <taxon>unclassified sequences</taxon>
        <taxon>metagenomes</taxon>
        <taxon>ecological metagenomes</taxon>
    </lineage>
</organism>
<gene>
    <name evidence="1" type="ORF">MNBD_BACTEROID01-111</name>
</gene>
<sequence length="195" mass="22547">EGLAYRLVPIKSTNKGIFTGRIDADILYDNVMNKFVWGNITSPDVYIDDYNEREIRIIQARYIFARLAQQLTKEGKKDSAIAVIDRLIEIFPNERIPFAYDSFPAAEQYYAAGAMEKGDNMVRTMAQNSFDNIEYYLSTPFFGSVKNDLNREISNLRNLTIITRNYKQNDLSKELDQKLQAFIAKMKAKSEEVRN</sequence>
<dbReference type="EMBL" id="UOEP01000178">
    <property type="protein sequence ID" value="VAW22745.1"/>
    <property type="molecule type" value="Genomic_DNA"/>
</dbReference>